<dbReference type="InterPro" id="IPR052906">
    <property type="entry name" value="Type_IV_Methyl-Rstrct_Enzyme"/>
</dbReference>
<keyword evidence="3" id="KW-0255">Endonuclease</keyword>
<proteinExistence type="predicted"/>
<evidence type="ECO:0000313" key="4">
    <source>
        <dbReference type="Proteomes" id="UP001596264"/>
    </source>
</evidence>
<evidence type="ECO:0000259" key="2">
    <source>
        <dbReference type="Pfam" id="PF14338"/>
    </source>
</evidence>
<organism evidence="3 4">
    <name type="scientific">Psychrobacter glacincola</name>
    <dbReference type="NCBI Taxonomy" id="56810"/>
    <lineage>
        <taxon>Bacteria</taxon>
        <taxon>Pseudomonadati</taxon>
        <taxon>Pseudomonadota</taxon>
        <taxon>Gammaproteobacteria</taxon>
        <taxon>Moraxellales</taxon>
        <taxon>Moraxellaceae</taxon>
        <taxon>Psychrobacter</taxon>
    </lineage>
</organism>
<evidence type="ECO:0000313" key="3">
    <source>
        <dbReference type="EMBL" id="MFC6382288.1"/>
    </source>
</evidence>
<dbReference type="EC" id="3.1.21.-" evidence="3"/>
<dbReference type="PANTHER" id="PTHR30015">
    <property type="entry name" value="MRR RESTRICTION SYSTEM PROTEIN"/>
    <property type="match status" value="1"/>
</dbReference>
<dbReference type="PANTHER" id="PTHR30015:SF7">
    <property type="entry name" value="TYPE IV METHYL-DIRECTED RESTRICTION ENZYME ECOKMRR"/>
    <property type="match status" value="1"/>
</dbReference>
<dbReference type="InterPro" id="IPR011856">
    <property type="entry name" value="tRNA_endonuc-like_dom_sf"/>
</dbReference>
<dbReference type="GO" id="GO:0004519">
    <property type="term" value="F:endonuclease activity"/>
    <property type="evidence" value="ECO:0007669"/>
    <property type="project" value="UniProtKB-KW"/>
</dbReference>
<keyword evidence="3" id="KW-0378">Hydrolase</keyword>
<accession>A0ABW1W9H7</accession>
<dbReference type="RefSeq" id="WP_201563049.1">
    <property type="nucleotide sequence ID" value="NZ_CAJGZK010000011.1"/>
</dbReference>
<dbReference type="Pfam" id="PF14338">
    <property type="entry name" value="Mrr_N"/>
    <property type="match status" value="1"/>
</dbReference>
<gene>
    <name evidence="3" type="ORF">ACFP58_12635</name>
</gene>
<keyword evidence="4" id="KW-1185">Reference proteome</keyword>
<feature type="domain" description="Restriction system protein Mrr-like N-terminal" evidence="2">
    <location>
        <begin position="6"/>
        <end position="91"/>
    </location>
</feature>
<comment type="caution">
    <text evidence="3">The sequence shown here is derived from an EMBL/GenBank/DDBJ whole genome shotgun (WGS) entry which is preliminary data.</text>
</comment>
<dbReference type="Proteomes" id="UP001596264">
    <property type="component" value="Unassembled WGS sequence"/>
</dbReference>
<dbReference type="InterPro" id="IPR007560">
    <property type="entry name" value="Restrct_endonuc_IV_Mrr"/>
</dbReference>
<feature type="domain" description="Restriction endonuclease type IV Mrr" evidence="1">
    <location>
        <begin position="161"/>
        <end position="279"/>
    </location>
</feature>
<name>A0ABW1W9H7_9GAMM</name>
<dbReference type="Pfam" id="PF04471">
    <property type="entry name" value="Mrr_cat"/>
    <property type="match status" value="1"/>
</dbReference>
<protein>
    <submittedName>
        <fullName evidence="3">Restriction endonuclease</fullName>
        <ecNumber evidence="3">3.1.21.-</ecNumber>
    </submittedName>
</protein>
<dbReference type="SUPFAM" id="SSF52980">
    <property type="entry name" value="Restriction endonuclease-like"/>
    <property type="match status" value="1"/>
</dbReference>
<dbReference type="Gene3D" id="3.40.1350.10">
    <property type="match status" value="1"/>
</dbReference>
<dbReference type="InterPro" id="IPR025745">
    <property type="entry name" value="Mrr-like_N_dom"/>
</dbReference>
<dbReference type="GO" id="GO:0016787">
    <property type="term" value="F:hydrolase activity"/>
    <property type="evidence" value="ECO:0007669"/>
    <property type="project" value="UniProtKB-KW"/>
</dbReference>
<dbReference type="InterPro" id="IPR011335">
    <property type="entry name" value="Restrct_endonuc-II-like"/>
</dbReference>
<sequence length="319" mass="36010">MTIPHFDDLRKPILMLSSDSEVWKKSEFTEPLIKHFNLTDEEASKEYESGNGLIFVDRISWALSYFALTGILDRPKRGYYVLSSLGKSFLDKTNEEINVFVKQKMAERQAEKSSVTDLGENIRKNDINQSTNTPQEQLYASYETIRQETYDEILDTILTKTPMAFERLVVELLQKMGYGGAVEKAGRITQYTKDGGIDGEIYEDVLGLGRIHIQAKRYQKSNTIGRPDIQSFAGALLGDNANKGVFITTSKFSTDATAYAQNLSNARIVLIDGQKLAEYIYKYGLGVQVEQTISIKKLDTDYWDNIPDDVSSTMSNLPI</sequence>
<keyword evidence="3" id="KW-0540">Nuclease</keyword>
<reference evidence="4" key="1">
    <citation type="journal article" date="2019" name="Int. J. Syst. Evol. Microbiol.">
        <title>The Global Catalogue of Microorganisms (GCM) 10K type strain sequencing project: providing services to taxonomists for standard genome sequencing and annotation.</title>
        <authorList>
            <consortium name="The Broad Institute Genomics Platform"/>
            <consortium name="The Broad Institute Genome Sequencing Center for Infectious Disease"/>
            <person name="Wu L."/>
            <person name="Ma J."/>
        </authorList>
    </citation>
    <scope>NUCLEOTIDE SEQUENCE [LARGE SCALE GENOMIC DNA]</scope>
    <source>
        <strain evidence="4">CCM 2050</strain>
    </source>
</reference>
<dbReference type="EMBL" id="JBHSTZ010000062">
    <property type="protein sequence ID" value="MFC6382288.1"/>
    <property type="molecule type" value="Genomic_DNA"/>
</dbReference>
<evidence type="ECO:0000259" key="1">
    <source>
        <dbReference type="Pfam" id="PF04471"/>
    </source>
</evidence>